<dbReference type="GeneID" id="63760358"/>
<reference evidence="2" key="1">
    <citation type="journal article" date="2017" name="Genome Biol.">
        <title>Comparative genomics reveals high biological diversity and specific adaptations in the industrially and medically important fungal genus Aspergillus.</title>
        <authorList>
            <person name="de Vries R.P."/>
            <person name="Riley R."/>
            <person name="Wiebenga A."/>
            <person name="Aguilar-Osorio G."/>
            <person name="Amillis S."/>
            <person name="Uchima C.A."/>
            <person name="Anderluh G."/>
            <person name="Asadollahi M."/>
            <person name="Askin M."/>
            <person name="Barry K."/>
            <person name="Battaglia E."/>
            <person name="Bayram O."/>
            <person name="Benocci T."/>
            <person name="Braus-Stromeyer S.A."/>
            <person name="Caldana C."/>
            <person name="Canovas D."/>
            <person name="Cerqueira G.C."/>
            <person name="Chen F."/>
            <person name="Chen W."/>
            <person name="Choi C."/>
            <person name="Clum A."/>
            <person name="Dos Santos R.A."/>
            <person name="Damasio A.R."/>
            <person name="Diallinas G."/>
            <person name="Emri T."/>
            <person name="Fekete E."/>
            <person name="Flipphi M."/>
            <person name="Freyberg S."/>
            <person name="Gallo A."/>
            <person name="Gournas C."/>
            <person name="Habgood R."/>
            <person name="Hainaut M."/>
            <person name="Harispe M.L."/>
            <person name="Henrissat B."/>
            <person name="Hilden K.S."/>
            <person name="Hope R."/>
            <person name="Hossain A."/>
            <person name="Karabika E."/>
            <person name="Karaffa L."/>
            <person name="Karanyi Z."/>
            <person name="Krasevec N."/>
            <person name="Kuo A."/>
            <person name="Kusch H."/>
            <person name="LaButti K."/>
            <person name="Lagendijk E.L."/>
            <person name="Lapidus A."/>
            <person name="Levasseur A."/>
            <person name="Lindquist E."/>
            <person name="Lipzen A."/>
            <person name="Logrieco A.F."/>
            <person name="MacCabe A."/>
            <person name="Maekelae M.R."/>
            <person name="Malavazi I."/>
            <person name="Melin P."/>
            <person name="Meyer V."/>
            <person name="Mielnichuk N."/>
            <person name="Miskei M."/>
            <person name="Molnar A.P."/>
            <person name="Mule G."/>
            <person name="Ngan C.Y."/>
            <person name="Orejas M."/>
            <person name="Orosz E."/>
            <person name="Ouedraogo J.P."/>
            <person name="Overkamp K.M."/>
            <person name="Park H.-S."/>
            <person name="Perrone G."/>
            <person name="Piumi F."/>
            <person name="Punt P.J."/>
            <person name="Ram A.F."/>
            <person name="Ramon A."/>
            <person name="Rauscher S."/>
            <person name="Record E."/>
            <person name="Riano-Pachon D.M."/>
            <person name="Robert V."/>
            <person name="Roehrig J."/>
            <person name="Ruller R."/>
            <person name="Salamov A."/>
            <person name="Salih N.S."/>
            <person name="Samson R.A."/>
            <person name="Sandor E."/>
            <person name="Sanguinetti M."/>
            <person name="Schuetze T."/>
            <person name="Sepcic K."/>
            <person name="Shelest E."/>
            <person name="Sherlock G."/>
            <person name="Sophianopoulou V."/>
            <person name="Squina F.M."/>
            <person name="Sun H."/>
            <person name="Susca A."/>
            <person name="Todd R.B."/>
            <person name="Tsang A."/>
            <person name="Unkles S.E."/>
            <person name="van de Wiele N."/>
            <person name="van Rossen-Uffink D."/>
            <person name="Oliveira J.V."/>
            <person name="Vesth T.C."/>
            <person name="Visser J."/>
            <person name="Yu J.-H."/>
            <person name="Zhou M."/>
            <person name="Andersen M.R."/>
            <person name="Archer D.B."/>
            <person name="Baker S.E."/>
            <person name="Benoit I."/>
            <person name="Brakhage A.A."/>
            <person name="Braus G.H."/>
            <person name="Fischer R."/>
            <person name="Frisvad J.C."/>
            <person name="Goldman G.H."/>
            <person name="Houbraken J."/>
            <person name="Oakley B."/>
            <person name="Pocsi I."/>
            <person name="Scazzocchio C."/>
            <person name="Seiboth B."/>
            <person name="vanKuyk P.A."/>
            <person name="Wortman J."/>
            <person name="Dyer P.S."/>
            <person name="Grigoriev I.V."/>
        </authorList>
    </citation>
    <scope>NUCLEOTIDE SEQUENCE [LARGE SCALE GENOMIC DNA]</scope>
    <source>
        <strain evidence="2">CBS 593.65</strain>
    </source>
</reference>
<organism evidence="1 2">
    <name type="scientific">Aspergillus sydowii CBS 593.65</name>
    <dbReference type="NCBI Taxonomy" id="1036612"/>
    <lineage>
        <taxon>Eukaryota</taxon>
        <taxon>Fungi</taxon>
        <taxon>Dikarya</taxon>
        <taxon>Ascomycota</taxon>
        <taxon>Pezizomycotina</taxon>
        <taxon>Eurotiomycetes</taxon>
        <taxon>Eurotiomycetidae</taxon>
        <taxon>Eurotiales</taxon>
        <taxon>Aspergillaceae</taxon>
        <taxon>Aspergillus</taxon>
        <taxon>Aspergillus subgen. Nidulantes</taxon>
    </lineage>
</organism>
<dbReference type="STRING" id="1036612.A0A1L9TYH7"/>
<dbReference type="AlphaFoldDB" id="A0A1L9TYH7"/>
<name>A0A1L9TYH7_9EURO</name>
<protein>
    <submittedName>
        <fullName evidence="1">Uncharacterized protein</fullName>
    </submittedName>
</protein>
<keyword evidence="2" id="KW-1185">Reference proteome</keyword>
<dbReference type="RefSeq" id="XP_040708296.1">
    <property type="nucleotide sequence ID" value="XM_040844285.1"/>
</dbReference>
<gene>
    <name evidence="1" type="ORF">ASPSYDRAFT_26491</name>
</gene>
<dbReference type="Proteomes" id="UP000184356">
    <property type="component" value="Unassembled WGS sequence"/>
</dbReference>
<accession>A0A1L9TYH7</accession>
<evidence type="ECO:0000313" key="1">
    <source>
        <dbReference type="EMBL" id="OJJ64490.1"/>
    </source>
</evidence>
<dbReference type="OrthoDB" id="5209368at2759"/>
<evidence type="ECO:0000313" key="2">
    <source>
        <dbReference type="Proteomes" id="UP000184356"/>
    </source>
</evidence>
<dbReference type="VEuPathDB" id="FungiDB:ASPSYDRAFT_26491"/>
<proteinExistence type="predicted"/>
<sequence length="693" mass="80247">MTDLPKPIFQLFGGLWLEDPRNYLNEQAISGLDGLTPLFREIEQRWMQRKHTPCSPEADTWNLQNAFETFTRKETEEWKKYGVTRPHHFLVPPGGQEDADIASHTHNPTWHCSDPLKPVMIDTSNPTINQITQVGFTSDNCFFFDHIARRGETPDCIKFYPDSVREIHEDYMLEIRRHMKAVIEVCWGAHVRKRMQACLQLVPLHLWGDFKDIELFLELRDEDSGRRLVRFIIFVDHPQKFFKASTLTERGRKWRALHGKRQDLHLTVAAKLGGILIKEAFYELHHHPGEYGRTNAKQTIIKTQLREEALAELKTAVPEVFEESEKRKRKPMISELHEGLTDAPDISLMIEKLSADEYIPIFDDKGQSYRSDIIKANKDLRTVAQAIKNGYLDGSIGLSDINQITEFEYLPKALIEWLQSQNGLKTRGKPIETYHELLTAYQLLRRCGTIEHTGSTLDLALAVAFTYAYNIGRSRKSSVLDLMVLASTPQRQVMTRKCSKCGEHVLDDGFAYYAKNNPKYYVKQTSETGCGNRGCAGRVSLVPFDDKQQFCASLWKNLKDTPGKTEADWAQYIVRTETESKNLPTPIGIRCRRCEKGYQEDPSPRWTIEKIPRYLRPHRWCAICEFPTYWEPKDQRIRAIDTTTIRKTWKMLQDAGCDLRNCPRLPELFFSNQTDKTKIEAFKEAKRSKQHSS</sequence>
<dbReference type="EMBL" id="KV878582">
    <property type="protein sequence ID" value="OJJ64490.1"/>
    <property type="molecule type" value="Genomic_DNA"/>
</dbReference>